<feature type="compositionally biased region" description="Low complexity" evidence="2">
    <location>
        <begin position="207"/>
        <end position="232"/>
    </location>
</feature>
<proteinExistence type="predicted"/>
<feature type="compositionally biased region" description="Basic and acidic residues" evidence="2">
    <location>
        <begin position="20"/>
        <end position="32"/>
    </location>
</feature>
<dbReference type="InterPro" id="IPR050311">
    <property type="entry name" value="ORC1/CDC6"/>
</dbReference>
<reference evidence="4 5" key="1">
    <citation type="journal article" date="2015" name="Genome Biol. Evol.">
        <title>Phylogenomic analyses indicate that early fungi evolved digesting cell walls of algal ancestors of land plants.</title>
        <authorList>
            <person name="Chang Y."/>
            <person name="Wang S."/>
            <person name="Sekimoto S."/>
            <person name="Aerts A.L."/>
            <person name="Choi C."/>
            <person name="Clum A."/>
            <person name="LaButti K.M."/>
            <person name="Lindquist E.A."/>
            <person name="Yee Ngan C."/>
            <person name="Ohm R.A."/>
            <person name="Salamov A.A."/>
            <person name="Grigoriev I.V."/>
            <person name="Spatafora J.W."/>
            <person name="Berbee M.L."/>
        </authorList>
    </citation>
    <scope>NUCLEOTIDE SEQUENCE [LARGE SCALE GENOMIC DNA]</scope>
    <source>
        <strain evidence="4 5">JEL478</strain>
    </source>
</reference>
<feature type="region of interest" description="Disordered" evidence="2">
    <location>
        <begin position="1"/>
        <end position="139"/>
    </location>
</feature>
<gene>
    <name evidence="4" type="ORF">M427DRAFT_27837</name>
</gene>
<feature type="compositionally biased region" description="Low complexity" evidence="2">
    <location>
        <begin position="37"/>
        <end position="56"/>
    </location>
</feature>
<organism evidence="4 5">
    <name type="scientific">Gonapodya prolifera (strain JEL478)</name>
    <name type="common">Monoblepharis prolifera</name>
    <dbReference type="NCBI Taxonomy" id="1344416"/>
    <lineage>
        <taxon>Eukaryota</taxon>
        <taxon>Fungi</taxon>
        <taxon>Fungi incertae sedis</taxon>
        <taxon>Chytridiomycota</taxon>
        <taxon>Chytridiomycota incertae sedis</taxon>
        <taxon>Monoblepharidomycetes</taxon>
        <taxon>Monoblepharidales</taxon>
        <taxon>Gonapodyaceae</taxon>
        <taxon>Gonapodya</taxon>
    </lineage>
</organism>
<evidence type="ECO:0000313" key="4">
    <source>
        <dbReference type="EMBL" id="KXS20718.1"/>
    </source>
</evidence>
<name>A0A139AVG0_GONPJ</name>
<dbReference type="Gene3D" id="3.40.50.300">
    <property type="entry name" value="P-loop containing nucleotide triphosphate hydrolases"/>
    <property type="match status" value="1"/>
</dbReference>
<dbReference type="OMA" id="FELTHKC"/>
<dbReference type="InterPro" id="IPR003593">
    <property type="entry name" value="AAA+_ATPase"/>
</dbReference>
<feature type="compositionally biased region" description="Acidic residues" evidence="2">
    <location>
        <begin position="116"/>
        <end position="132"/>
    </location>
</feature>
<dbReference type="SMART" id="SM00382">
    <property type="entry name" value="AAA"/>
    <property type="match status" value="1"/>
</dbReference>
<accession>A0A139AVG0</accession>
<dbReference type="OrthoDB" id="1926878at2759"/>
<dbReference type="Pfam" id="PF22606">
    <property type="entry name" value="Cdc6-ORC-like_ATPase_lid"/>
    <property type="match status" value="1"/>
</dbReference>
<dbReference type="InterPro" id="IPR003959">
    <property type="entry name" value="ATPase_AAA_core"/>
</dbReference>
<dbReference type="Gene3D" id="1.10.8.60">
    <property type="match status" value="1"/>
</dbReference>
<dbReference type="Pfam" id="PF00004">
    <property type="entry name" value="AAA"/>
    <property type="match status" value="1"/>
</dbReference>
<dbReference type="GO" id="GO:0006270">
    <property type="term" value="P:DNA replication initiation"/>
    <property type="evidence" value="ECO:0007669"/>
    <property type="project" value="TreeGrafter"/>
</dbReference>
<sequence length="591" mass="63302">MALRSKFMNENQLSRKRSAYSRESDGETESRPKPRTLRSPLSPLSSPTPSNTPLKSRSLYPASSPATRIFSAPHKSLPDSDSDSDSGIDLRRAQQTPTAKRRRGPTTRARSKTSNDDELADASYSSEDEDEEGAMRNDFDLVIETPVRKARVPLANRTTNNKTNARALPPTPPTVSVSPLTATAVYRPTLTACRQTLQTPPTPPSTPCSASSSSVSPSSPDTSPTPSSTSTSVRQPTKSISLPFHRSHRPPNLPCRDTERSTILDFLRASCVGPNAKPAGLYVCGVPGTGKTAVLGDCVAKVVDESEGNLLLVDVNCATLTDPKTVFVRALSEIRAATGRTEGWRAPRSGKDAQRELEAEVCRGGKRIILLLDEIDHLLPPPTSRSHADVDAANASSTAAGEALHGVFALPHLSGSRCVVVGIANALDLAERWMPRLRARGVAPSLVVFTPYTVPQITEILKERVNVAAAAMGIDVSGAGGAQPLFQSAAVELAARKTAGTGDLRKALDVCRQAIELAESEFRRAILNASSSPSPNTPATPTPTPALKRTEFALFLCTGNYFSLRLSLHPMLVNKTRLVLRSPWGLCLRST</sequence>
<evidence type="ECO:0000256" key="1">
    <source>
        <dbReference type="ARBA" id="ARBA00022705"/>
    </source>
</evidence>
<dbReference type="GO" id="GO:0005524">
    <property type="term" value="F:ATP binding"/>
    <property type="evidence" value="ECO:0007669"/>
    <property type="project" value="InterPro"/>
</dbReference>
<dbReference type="InterPro" id="IPR027417">
    <property type="entry name" value="P-loop_NTPase"/>
</dbReference>
<dbReference type="InterPro" id="IPR054425">
    <property type="entry name" value="Cdc6_ORC1-like_ATPase_lid"/>
</dbReference>
<feature type="compositionally biased region" description="Basic residues" evidence="2">
    <location>
        <begin position="99"/>
        <end position="111"/>
    </location>
</feature>
<dbReference type="SUPFAM" id="SSF52540">
    <property type="entry name" value="P-loop containing nucleoside triphosphate hydrolases"/>
    <property type="match status" value="1"/>
</dbReference>
<evidence type="ECO:0000256" key="2">
    <source>
        <dbReference type="SAM" id="MobiDB-lite"/>
    </source>
</evidence>
<feature type="region of interest" description="Disordered" evidence="2">
    <location>
        <begin position="195"/>
        <end position="257"/>
    </location>
</feature>
<dbReference type="Proteomes" id="UP000070544">
    <property type="component" value="Unassembled WGS sequence"/>
</dbReference>
<feature type="compositionally biased region" description="Low complexity" evidence="2">
    <location>
        <begin position="155"/>
        <end position="180"/>
    </location>
</feature>
<keyword evidence="5" id="KW-1185">Reference proteome</keyword>
<dbReference type="EMBL" id="KQ965734">
    <property type="protein sequence ID" value="KXS20718.1"/>
    <property type="molecule type" value="Genomic_DNA"/>
</dbReference>
<dbReference type="PANTHER" id="PTHR10763">
    <property type="entry name" value="CELL DIVISION CONTROL PROTEIN 6-RELATED"/>
    <property type="match status" value="1"/>
</dbReference>
<dbReference type="STRING" id="1344416.A0A139AVG0"/>
<keyword evidence="1" id="KW-0235">DNA replication</keyword>
<dbReference type="GO" id="GO:0003688">
    <property type="term" value="F:DNA replication origin binding"/>
    <property type="evidence" value="ECO:0007669"/>
    <property type="project" value="TreeGrafter"/>
</dbReference>
<feature type="region of interest" description="Disordered" evidence="2">
    <location>
        <begin position="153"/>
        <end position="180"/>
    </location>
</feature>
<keyword evidence="4" id="KW-0378">Hydrolase</keyword>
<dbReference type="PANTHER" id="PTHR10763:SF26">
    <property type="entry name" value="CELL DIVISION CONTROL PROTEIN 6 HOMOLOG"/>
    <property type="match status" value="1"/>
</dbReference>
<dbReference type="GO" id="GO:0005634">
    <property type="term" value="C:nucleus"/>
    <property type="evidence" value="ECO:0007669"/>
    <property type="project" value="TreeGrafter"/>
</dbReference>
<evidence type="ECO:0000313" key="5">
    <source>
        <dbReference type="Proteomes" id="UP000070544"/>
    </source>
</evidence>
<dbReference type="GO" id="GO:0016887">
    <property type="term" value="F:ATP hydrolysis activity"/>
    <property type="evidence" value="ECO:0007669"/>
    <property type="project" value="InterPro"/>
</dbReference>
<feature type="domain" description="AAA+ ATPase" evidence="3">
    <location>
        <begin position="277"/>
        <end position="445"/>
    </location>
</feature>
<protein>
    <submittedName>
        <fullName evidence="4">p-loop containing nucleoside triphosphate hydrolase protein</fullName>
    </submittedName>
</protein>
<dbReference type="GO" id="GO:0033314">
    <property type="term" value="P:mitotic DNA replication checkpoint signaling"/>
    <property type="evidence" value="ECO:0007669"/>
    <property type="project" value="TreeGrafter"/>
</dbReference>
<dbReference type="AlphaFoldDB" id="A0A139AVG0"/>
<evidence type="ECO:0000259" key="3">
    <source>
        <dbReference type="SMART" id="SM00382"/>
    </source>
</evidence>